<evidence type="ECO:0000313" key="4">
    <source>
        <dbReference type="Proteomes" id="UP000663856"/>
    </source>
</evidence>
<evidence type="ECO:0000313" key="5">
    <source>
        <dbReference type="Proteomes" id="UP000663866"/>
    </source>
</evidence>
<comment type="caution">
    <text evidence="2">The sequence shown here is derived from an EMBL/GenBank/DDBJ whole genome shotgun (WGS) entry which is preliminary data.</text>
</comment>
<dbReference type="CDD" id="cd00303">
    <property type="entry name" value="retropepsin_like"/>
    <property type="match status" value="1"/>
</dbReference>
<dbReference type="AlphaFoldDB" id="A0A816QH22"/>
<reference evidence="2" key="1">
    <citation type="submission" date="2021-02" db="EMBL/GenBank/DDBJ databases">
        <authorList>
            <person name="Nowell W R."/>
        </authorList>
    </citation>
    <scope>NUCLEOTIDE SEQUENCE</scope>
</reference>
<evidence type="ECO:0000313" key="3">
    <source>
        <dbReference type="EMBL" id="CAF4186070.1"/>
    </source>
</evidence>
<keyword evidence="1" id="KW-0812">Transmembrane</keyword>
<keyword evidence="5" id="KW-1185">Reference proteome</keyword>
<evidence type="ECO:0000256" key="1">
    <source>
        <dbReference type="SAM" id="Phobius"/>
    </source>
</evidence>
<gene>
    <name evidence="3" type="ORF">OVN521_LOCUS25560</name>
    <name evidence="2" type="ORF">WKI299_LOCUS12232</name>
</gene>
<proteinExistence type="predicted"/>
<dbReference type="Proteomes" id="UP000663866">
    <property type="component" value="Unassembled WGS sequence"/>
</dbReference>
<evidence type="ECO:0000313" key="2">
    <source>
        <dbReference type="EMBL" id="CAF2061737.1"/>
    </source>
</evidence>
<keyword evidence="1" id="KW-1133">Transmembrane helix</keyword>
<dbReference type="Proteomes" id="UP000663856">
    <property type="component" value="Unassembled WGS sequence"/>
</dbReference>
<protein>
    <submittedName>
        <fullName evidence="2">Uncharacterized protein</fullName>
    </submittedName>
</protein>
<feature type="transmembrane region" description="Helical" evidence="1">
    <location>
        <begin position="31"/>
        <end position="50"/>
    </location>
</feature>
<accession>A0A816QH22</accession>
<name>A0A816QH22_9BILA</name>
<sequence length="138" mass="15454">MNMRNQSYNWQHNQSPPQPLMQVPTNSFPSSTSFFFFSTSSYTICFATMLRMSAIRAYCQVLVNAGAAISLIHETTLHNMKHKPIDTCSLKEVHIANGGFISLIGLVHLNVQLNHFNTGVNVYVTWDLVCSMLLSQVG</sequence>
<organism evidence="2 4">
    <name type="scientific">Rotaria magnacalcarata</name>
    <dbReference type="NCBI Taxonomy" id="392030"/>
    <lineage>
        <taxon>Eukaryota</taxon>
        <taxon>Metazoa</taxon>
        <taxon>Spiralia</taxon>
        <taxon>Gnathifera</taxon>
        <taxon>Rotifera</taxon>
        <taxon>Eurotatoria</taxon>
        <taxon>Bdelloidea</taxon>
        <taxon>Philodinida</taxon>
        <taxon>Philodinidae</taxon>
        <taxon>Rotaria</taxon>
    </lineage>
</organism>
<dbReference type="EMBL" id="CAJOBG010006406">
    <property type="protein sequence ID" value="CAF4186070.1"/>
    <property type="molecule type" value="Genomic_DNA"/>
</dbReference>
<dbReference type="EMBL" id="CAJNRF010004617">
    <property type="protein sequence ID" value="CAF2061737.1"/>
    <property type="molecule type" value="Genomic_DNA"/>
</dbReference>
<keyword evidence="1" id="KW-0472">Membrane</keyword>